<proteinExistence type="predicted"/>
<dbReference type="Proteomes" id="UP000186817">
    <property type="component" value="Unassembled WGS sequence"/>
</dbReference>
<keyword evidence="3" id="KW-1185">Reference proteome</keyword>
<feature type="transmembrane region" description="Helical" evidence="1">
    <location>
        <begin position="6"/>
        <end position="30"/>
    </location>
</feature>
<comment type="caution">
    <text evidence="2">The sequence shown here is derived from an EMBL/GenBank/DDBJ whole genome shotgun (WGS) entry which is preliminary data.</text>
</comment>
<keyword evidence="1" id="KW-1133">Transmembrane helix</keyword>
<accession>A0A1Q9BUB7</accession>
<evidence type="ECO:0000256" key="1">
    <source>
        <dbReference type="SAM" id="Phobius"/>
    </source>
</evidence>
<feature type="transmembrane region" description="Helical" evidence="1">
    <location>
        <begin position="79"/>
        <end position="96"/>
    </location>
</feature>
<keyword evidence="1" id="KW-0812">Transmembrane</keyword>
<protein>
    <submittedName>
        <fullName evidence="2">Uncharacterized protein</fullName>
    </submittedName>
</protein>
<dbReference type="AlphaFoldDB" id="A0A1Q9BUB7"/>
<evidence type="ECO:0000313" key="3">
    <source>
        <dbReference type="Proteomes" id="UP000186817"/>
    </source>
</evidence>
<name>A0A1Q9BUB7_SYMMI</name>
<organism evidence="2 3">
    <name type="scientific">Symbiodinium microadriaticum</name>
    <name type="common">Dinoflagellate</name>
    <name type="synonym">Zooxanthella microadriatica</name>
    <dbReference type="NCBI Taxonomy" id="2951"/>
    <lineage>
        <taxon>Eukaryota</taxon>
        <taxon>Sar</taxon>
        <taxon>Alveolata</taxon>
        <taxon>Dinophyceae</taxon>
        <taxon>Suessiales</taxon>
        <taxon>Symbiodiniaceae</taxon>
        <taxon>Symbiodinium</taxon>
    </lineage>
</organism>
<gene>
    <name evidence="2" type="ORF">AK812_SmicGene46229</name>
</gene>
<dbReference type="EMBL" id="LSRX01003990">
    <property type="protein sequence ID" value="OLP74279.1"/>
    <property type="molecule type" value="Genomic_DNA"/>
</dbReference>
<sequence length="102" mass="11262">MLTMLLMLILINIALCVVFLVLPTSPGTWVREARTEEFRRVAGLCAEAFAEDAGARNPFMSAAQDLSCKVRSLLGRTQWVFLAAVMEVSLVPLGPLDLLPWK</sequence>
<keyword evidence="1" id="KW-0472">Membrane</keyword>
<reference evidence="2 3" key="1">
    <citation type="submission" date="2016-02" db="EMBL/GenBank/DDBJ databases">
        <title>Genome analysis of coral dinoflagellate symbionts highlights evolutionary adaptations to a symbiotic lifestyle.</title>
        <authorList>
            <person name="Aranda M."/>
            <person name="Li Y."/>
            <person name="Liew Y.J."/>
            <person name="Baumgarten S."/>
            <person name="Simakov O."/>
            <person name="Wilson M."/>
            <person name="Piel J."/>
            <person name="Ashoor H."/>
            <person name="Bougouffa S."/>
            <person name="Bajic V.B."/>
            <person name="Ryu T."/>
            <person name="Ravasi T."/>
            <person name="Bayer T."/>
            <person name="Micklem G."/>
            <person name="Kim H."/>
            <person name="Bhak J."/>
            <person name="Lajeunesse T.C."/>
            <person name="Voolstra C.R."/>
        </authorList>
    </citation>
    <scope>NUCLEOTIDE SEQUENCE [LARGE SCALE GENOMIC DNA]</scope>
    <source>
        <strain evidence="2 3">CCMP2467</strain>
    </source>
</reference>
<evidence type="ECO:0000313" key="2">
    <source>
        <dbReference type="EMBL" id="OLP74279.1"/>
    </source>
</evidence>